<evidence type="ECO:0000313" key="4">
    <source>
        <dbReference type="EMBL" id="KAF2733891.1"/>
    </source>
</evidence>
<keyword evidence="1" id="KW-0285">Flavoprotein</keyword>
<accession>A0A9P4V245</accession>
<evidence type="ECO:0000256" key="3">
    <source>
        <dbReference type="ARBA" id="ARBA00023002"/>
    </source>
</evidence>
<sequence>MTRTPWVPMDQLPAFLPGTPIPDSVSADEVVQTCIGRLEKHDHSVWHPQAYWRDLLALTSNMRTFYSASVIEAAWGDVTATSRPSGFAIVPGTASIERMPGAQCVGAKVGFDVEIRGRGGKSMVGRGLAILRAVDVGGGDWKIWTLSTLLESVEGLGDPDVFPDEMLSGAKEAGRRGAVDVLIVGAGPAGLATLARMKSLGVDAVAVDKYEAVGMSWTERYKSLRLHTPKMMNCLPFNFYPGKHVPELMGVQDLREMYEGFVQKYELDDRLWMATTVKTTSWSENTKTWTVKLTSQGKESTVEAKHVVFAIGFTGRLPNMPTLEGKEQFQGEILHASEYVSSDKWAGKKAIVVGSANTGHDVAVDMVNAGVDVTMTQRNKTTVIPLASLPLNRMYHENANVKDADIDFMSRPIPVTRLMLKNIGKALPKLHKAKFDALEKAGFRLDLDADLARVLYETLGGHYLDIGGSDLIGEGKIKVKSGSSPVSFSKTAMKFEDGSEMEADVVVFATGYETNMRVPASELVSADVAEKLDDVWRLDDEAQPRGAWKPIDQPNFWYCPGDLALSRFHSRFVALQVKAELQGNAFEPYKKRFSKE</sequence>
<dbReference type="GO" id="GO:0050661">
    <property type="term" value="F:NADP binding"/>
    <property type="evidence" value="ECO:0007669"/>
    <property type="project" value="InterPro"/>
</dbReference>
<comment type="caution">
    <text evidence="4">The sequence shown here is derived from an EMBL/GenBank/DDBJ whole genome shotgun (WGS) entry which is preliminary data.</text>
</comment>
<evidence type="ECO:0000313" key="5">
    <source>
        <dbReference type="Proteomes" id="UP000799444"/>
    </source>
</evidence>
<dbReference type="OrthoDB" id="74360at2759"/>
<keyword evidence="3" id="KW-0560">Oxidoreductase</keyword>
<dbReference type="GO" id="GO:0050660">
    <property type="term" value="F:flavin adenine dinucleotide binding"/>
    <property type="evidence" value="ECO:0007669"/>
    <property type="project" value="InterPro"/>
</dbReference>
<dbReference type="SUPFAM" id="SSF51905">
    <property type="entry name" value="FAD/NAD(P)-binding domain"/>
    <property type="match status" value="2"/>
</dbReference>
<dbReference type="EMBL" id="ML996155">
    <property type="protein sequence ID" value="KAF2733891.1"/>
    <property type="molecule type" value="Genomic_DNA"/>
</dbReference>
<keyword evidence="4" id="KW-0503">Monooxygenase</keyword>
<dbReference type="PANTHER" id="PTHR43539">
    <property type="entry name" value="FLAVIN-BINDING MONOOXYGENASE-LIKE PROTEIN (AFU_ORTHOLOGUE AFUA_4G09220)"/>
    <property type="match status" value="1"/>
</dbReference>
<keyword evidence="2" id="KW-0274">FAD</keyword>
<dbReference type="Proteomes" id="UP000799444">
    <property type="component" value="Unassembled WGS sequence"/>
</dbReference>
<dbReference type="Pfam" id="PF00743">
    <property type="entry name" value="FMO-like"/>
    <property type="match status" value="1"/>
</dbReference>
<gene>
    <name evidence="4" type="ORF">EJ04DRAFT_512898</name>
</gene>
<dbReference type="InterPro" id="IPR020946">
    <property type="entry name" value="Flavin_mOase-like"/>
</dbReference>
<dbReference type="PRINTS" id="PR00411">
    <property type="entry name" value="PNDRDTASEI"/>
</dbReference>
<name>A0A9P4V245_9PLEO</name>
<dbReference type="InterPro" id="IPR050982">
    <property type="entry name" value="Auxin_biosynth/cation_transpt"/>
</dbReference>
<dbReference type="GO" id="GO:0004499">
    <property type="term" value="F:N,N-dimethylaniline monooxygenase activity"/>
    <property type="evidence" value="ECO:0007669"/>
    <property type="project" value="InterPro"/>
</dbReference>
<proteinExistence type="predicted"/>
<evidence type="ECO:0000256" key="2">
    <source>
        <dbReference type="ARBA" id="ARBA00022827"/>
    </source>
</evidence>
<dbReference type="PRINTS" id="PR00368">
    <property type="entry name" value="FADPNR"/>
</dbReference>
<organism evidence="4 5">
    <name type="scientific">Polyplosphaeria fusca</name>
    <dbReference type="NCBI Taxonomy" id="682080"/>
    <lineage>
        <taxon>Eukaryota</taxon>
        <taxon>Fungi</taxon>
        <taxon>Dikarya</taxon>
        <taxon>Ascomycota</taxon>
        <taxon>Pezizomycotina</taxon>
        <taxon>Dothideomycetes</taxon>
        <taxon>Pleosporomycetidae</taxon>
        <taxon>Pleosporales</taxon>
        <taxon>Tetraplosphaeriaceae</taxon>
        <taxon>Polyplosphaeria</taxon>
    </lineage>
</organism>
<dbReference type="PANTHER" id="PTHR43539:SF68">
    <property type="entry name" value="FLAVIN-BINDING MONOOXYGENASE-LIKE PROTEIN (AFU_ORTHOLOGUE AFUA_4G09220)"/>
    <property type="match status" value="1"/>
</dbReference>
<dbReference type="Gene3D" id="3.50.50.60">
    <property type="entry name" value="FAD/NAD(P)-binding domain"/>
    <property type="match status" value="1"/>
</dbReference>
<protein>
    <submittedName>
        <fullName evidence="4">Flavin-containing monooxygenase</fullName>
    </submittedName>
</protein>
<reference evidence="4" key="1">
    <citation type="journal article" date="2020" name="Stud. Mycol.">
        <title>101 Dothideomycetes genomes: a test case for predicting lifestyles and emergence of pathogens.</title>
        <authorList>
            <person name="Haridas S."/>
            <person name="Albert R."/>
            <person name="Binder M."/>
            <person name="Bloem J."/>
            <person name="Labutti K."/>
            <person name="Salamov A."/>
            <person name="Andreopoulos B."/>
            <person name="Baker S."/>
            <person name="Barry K."/>
            <person name="Bills G."/>
            <person name="Bluhm B."/>
            <person name="Cannon C."/>
            <person name="Castanera R."/>
            <person name="Culley D."/>
            <person name="Daum C."/>
            <person name="Ezra D."/>
            <person name="Gonzalez J."/>
            <person name="Henrissat B."/>
            <person name="Kuo A."/>
            <person name="Liang C."/>
            <person name="Lipzen A."/>
            <person name="Lutzoni F."/>
            <person name="Magnuson J."/>
            <person name="Mondo S."/>
            <person name="Nolan M."/>
            <person name="Ohm R."/>
            <person name="Pangilinan J."/>
            <person name="Park H.-J."/>
            <person name="Ramirez L."/>
            <person name="Alfaro M."/>
            <person name="Sun H."/>
            <person name="Tritt A."/>
            <person name="Yoshinaga Y."/>
            <person name="Zwiers L.-H."/>
            <person name="Turgeon B."/>
            <person name="Goodwin S."/>
            <person name="Spatafora J."/>
            <person name="Crous P."/>
            <person name="Grigoriev I."/>
        </authorList>
    </citation>
    <scope>NUCLEOTIDE SEQUENCE</scope>
    <source>
        <strain evidence="4">CBS 125425</strain>
    </source>
</reference>
<dbReference type="InterPro" id="IPR036188">
    <property type="entry name" value="FAD/NAD-bd_sf"/>
</dbReference>
<evidence type="ECO:0000256" key="1">
    <source>
        <dbReference type="ARBA" id="ARBA00022630"/>
    </source>
</evidence>
<keyword evidence="5" id="KW-1185">Reference proteome</keyword>
<dbReference type="AlphaFoldDB" id="A0A9P4V245"/>